<evidence type="ECO:0008006" key="3">
    <source>
        <dbReference type="Google" id="ProtNLM"/>
    </source>
</evidence>
<name>A0A1J5SRV4_9ZZZZ</name>
<accession>A0A1J5SRV4</accession>
<reference evidence="2" key="1">
    <citation type="submission" date="2016-10" db="EMBL/GenBank/DDBJ databases">
        <title>Sequence of Gallionella enrichment culture.</title>
        <authorList>
            <person name="Poehlein A."/>
            <person name="Muehling M."/>
            <person name="Daniel R."/>
        </authorList>
    </citation>
    <scope>NUCLEOTIDE SEQUENCE</scope>
</reference>
<sequence>MKTTCAHPRFNLPWFTILGLSALLLGCRSQNQSRTPALSVRPATVLLTPEQAAEKGLSVAPEEAASRMAYAGRTASVLVPADVKAYSIGRYVDPADPSVMHEAHVVYRREADSGWRLEADAGRQILVGPSVSSKGGDRIVPQETEAVLTELRRSAASDREAVRMLAEMVERLARNQNDVAERLAALDSRMPVPRRTGSPVKTRVMARPEAPAPASGENRRLEPAARINEK</sequence>
<dbReference type="EMBL" id="MLJW01000058">
    <property type="protein sequence ID" value="OIR04364.1"/>
    <property type="molecule type" value="Genomic_DNA"/>
</dbReference>
<protein>
    <recommendedName>
        <fullName evidence="3">Lipoprotein</fullName>
    </recommendedName>
</protein>
<evidence type="ECO:0000313" key="2">
    <source>
        <dbReference type="EMBL" id="OIR04364.1"/>
    </source>
</evidence>
<feature type="region of interest" description="Disordered" evidence="1">
    <location>
        <begin position="190"/>
        <end position="230"/>
    </location>
</feature>
<dbReference type="AlphaFoldDB" id="A0A1J5SRV4"/>
<proteinExistence type="predicted"/>
<organism evidence="2">
    <name type="scientific">mine drainage metagenome</name>
    <dbReference type="NCBI Taxonomy" id="410659"/>
    <lineage>
        <taxon>unclassified sequences</taxon>
        <taxon>metagenomes</taxon>
        <taxon>ecological metagenomes</taxon>
    </lineage>
</organism>
<evidence type="ECO:0000256" key="1">
    <source>
        <dbReference type="SAM" id="MobiDB-lite"/>
    </source>
</evidence>
<feature type="compositionally biased region" description="Basic and acidic residues" evidence="1">
    <location>
        <begin position="217"/>
        <end position="230"/>
    </location>
</feature>
<dbReference type="PROSITE" id="PS51257">
    <property type="entry name" value="PROKAR_LIPOPROTEIN"/>
    <property type="match status" value="1"/>
</dbReference>
<comment type="caution">
    <text evidence="2">The sequence shown here is derived from an EMBL/GenBank/DDBJ whole genome shotgun (WGS) entry which is preliminary data.</text>
</comment>
<gene>
    <name evidence="2" type="ORF">GALL_135640</name>
</gene>